<proteinExistence type="predicted"/>
<accession>A0A223NWY8</accession>
<evidence type="ECO:0000313" key="2">
    <source>
        <dbReference type="Proteomes" id="UP000215002"/>
    </source>
</evidence>
<evidence type="ECO:0000313" key="1">
    <source>
        <dbReference type="EMBL" id="ASU34393.1"/>
    </source>
</evidence>
<sequence>MNCQNNNNIMKKRLFNIAWAVRKQFNTFSEALKHSWKVVKLQWALCIEAVVNFKYKKVDGSIREAKGSNESLNYTPSEKPKNTNFGVLVYFDLEACGFRSCKIENLIFN</sequence>
<dbReference type="Pfam" id="PF10902">
    <property type="entry name" value="WYL_2"/>
    <property type="match status" value="1"/>
</dbReference>
<gene>
    <name evidence="1" type="ORF">MuYL_2506</name>
</gene>
<protein>
    <submittedName>
        <fullName evidence="1">Uncharacterized protein</fullName>
    </submittedName>
</protein>
<reference evidence="1 2" key="1">
    <citation type="submission" date="2017-08" db="EMBL/GenBank/DDBJ databases">
        <title>Complete genome sequence of Mucilaginibacter sp. strain BJC16-A31.</title>
        <authorList>
            <consortium name="Henan University of Science and Technology"/>
            <person name="You X."/>
        </authorList>
    </citation>
    <scope>NUCLEOTIDE SEQUENCE [LARGE SCALE GENOMIC DNA]</scope>
    <source>
        <strain evidence="1 2">BJC16-A31</strain>
    </source>
</reference>
<dbReference type="AlphaFoldDB" id="A0A223NWY8"/>
<dbReference type="EMBL" id="CP022743">
    <property type="protein sequence ID" value="ASU34393.1"/>
    <property type="molecule type" value="Genomic_DNA"/>
</dbReference>
<dbReference type="InterPro" id="IPR024401">
    <property type="entry name" value="WYL_prot"/>
</dbReference>
<dbReference type="Proteomes" id="UP000215002">
    <property type="component" value="Chromosome"/>
</dbReference>
<organism evidence="1 2">
    <name type="scientific">Mucilaginibacter xinganensis</name>
    <dbReference type="NCBI Taxonomy" id="1234841"/>
    <lineage>
        <taxon>Bacteria</taxon>
        <taxon>Pseudomonadati</taxon>
        <taxon>Bacteroidota</taxon>
        <taxon>Sphingobacteriia</taxon>
        <taxon>Sphingobacteriales</taxon>
        <taxon>Sphingobacteriaceae</taxon>
        <taxon>Mucilaginibacter</taxon>
    </lineage>
</organism>
<name>A0A223NWY8_9SPHI</name>
<dbReference type="KEGG" id="muc:MuYL_2506"/>
<keyword evidence="2" id="KW-1185">Reference proteome</keyword>